<dbReference type="InterPro" id="IPR011990">
    <property type="entry name" value="TPR-like_helical_dom_sf"/>
</dbReference>
<dbReference type="InterPro" id="IPR003593">
    <property type="entry name" value="AAA+_ATPase"/>
</dbReference>
<evidence type="ECO:0000313" key="7">
    <source>
        <dbReference type="Proteomes" id="UP000645217"/>
    </source>
</evidence>
<dbReference type="Pfam" id="PF00931">
    <property type="entry name" value="NB-ARC"/>
    <property type="match status" value="1"/>
</dbReference>
<dbReference type="Pfam" id="PF03704">
    <property type="entry name" value="BTAD"/>
    <property type="match status" value="1"/>
</dbReference>
<dbReference type="Gene3D" id="1.10.10.10">
    <property type="entry name" value="Winged helix-like DNA-binding domain superfamily/Winged helix DNA-binding domain"/>
    <property type="match status" value="2"/>
</dbReference>
<protein>
    <submittedName>
        <fullName evidence="6">SARP family transcriptional regulator</fullName>
    </submittedName>
</protein>
<dbReference type="SUPFAM" id="SSF46894">
    <property type="entry name" value="C-terminal effector domain of the bipartite response regulators"/>
    <property type="match status" value="1"/>
</dbReference>
<dbReference type="Proteomes" id="UP000645217">
    <property type="component" value="Unassembled WGS sequence"/>
</dbReference>
<evidence type="ECO:0000259" key="4">
    <source>
        <dbReference type="SMART" id="SM00382"/>
    </source>
</evidence>
<dbReference type="CDD" id="cd15831">
    <property type="entry name" value="BTAD"/>
    <property type="match status" value="1"/>
</dbReference>
<evidence type="ECO:0000313" key="6">
    <source>
        <dbReference type="EMBL" id="GGK63053.1"/>
    </source>
</evidence>
<dbReference type="SMART" id="SM00382">
    <property type="entry name" value="AAA"/>
    <property type="match status" value="1"/>
</dbReference>
<dbReference type="SUPFAM" id="SSF48452">
    <property type="entry name" value="TPR-like"/>
    <property type="match status" value="3"/>
</dbReference>
<dbReference type="AlphaFoldDB" id="A0A917VCP3"/>
<evidence type="ECO:0000256" key="2">
    <source>
        <dbReference type="ARBA" id="ARBA00023015"/>
    </source>
</evidence>
<dbReference type="PANTHER" id="PTHR35807:SF1">
    <property type="entry name" value="TRANSCRIPTIONAL REGULATOR REDD"/>
    <property type="match status" value="1"/>
</dbReference>
<feature type="domain" description="Bacterial transcriptional activator" evidence="5">
    <location>
        <begin position="102"/>
        <end position="246"/>
    </location>
</feature>
<dbReference type="InterPro" id="IPR027417">
    <property type="entry name" value="P-loop_NTPase"/>
</dbReference>
<keyword evidence="3" id="KW-0804">Transcription</keyword>
<dbReference type="Gene3D" id="1.25.40.10">
    <property type="entry name" value="Tetratricopeptide repeat domain"/>
    <property type="match status" value="3"/>
</dbReference>
<keyword evidence="2" id="KW-0805">Transcription regulation</keyword>
<dbReference type="InterPro" id="IPR019734">
    <property type="entry name" value="TPR_rpt"/>
</dbReference>
<dbReference type="InterPro" id="IPR002182">
    <property type="entry name" value="NB-ARC"/>
</dbReference>
<reference evidence="6" key="1">
    <citation type="journal article" date="2014" name="Int. J. Syst. Evol. Microbiol.">
        <title>Complete genome sequence of Corynebacterium casei LMG S-19264T (=DSM 44701T), isolated from a smear-ripened cheese.</title>
        <authorList>
            <consortium name="US DOE Joint Genome Institute (JGI-PGF)"/>
            <person name="Walter F."/>
            <person name="Albersmeier A."/>
            <person name="Kalinowski J."/>
            <person name="Ruckert C."/>
        </authorList>
    </citation>
    <scope>NUCLEOTIDE SEQUENCE</scope>
    <source>
        <strain evidence="6">JCM 13064</strain>
    </source>
</reference>
<gene>
    <name evidence="6" type="ORF">GCM10007964_02730</name>
</gene>
<keyword evidence="7" id="KW-1185">Reference proteome</keyword>
<dbReference type="InterPro" id="IPR036388">
    <property type="entry name" value="WH-like_DNA-bd_sf"/>
</dbReference>
<dbReference type="InterPro" id="IPR051677">
    <property type="entry name" value="AfsR-DnrI-RedD_regulator"/>
</dbReference>
<accession>A0A917VCP3</accession>
<sequence length="1045" mass="117200">MEFRILGKLELRFQDQNHDFGWTKARQVMAVLLLTPGHPVSDRSLVAKLWDGEPLDAASVLRPVVSRLRRRLREIGATGGSNGELLRRISGAYILETDAENIDYHRFLRLCKDAQASAESGDIEHALRLYHDAESLWRGEPLNGLPGTWAETTRQTLQEDKLRAVTERIALELGRGLHNQLVPELHDLVARFPLDETLVELLMRALYASGRQADALSAYRRARERLVGEFAIEPSAELCDLHQRILLHDPSLAAPHPRSTSGPTAPNYLPVDPLTFTGRRGELATLTSDRVLGGTAVPVLAIDGMAGVGKTTLAVHLAHHLAPRYSDGLLYLDLQGHNATHKAVEPAAALDRLLRQLGIPGTEIPDELDTRAARWRRELAGRRVLVVLDDASGHQQIRHLLPGEPGCLVIVTSRRRLSGLEGAEPFPLEVLQPEDAAELFHRAAGTHREREPEHVTKVIRLCGHLPLAIQLVGSRLRHRPTWTVADLAARLSLDSQRLAEIRTENREISAAFELSFDALTPFQQWAFTRLGFHPGTEFTPHCVAVLLDRPLADAERFLEDLVDYHLITEPRHGRYRLHDLIRDYAVSLASRKSESERTGAVRRVLDYHLFLADRADRLLYQHRTRIPVNLDLPPRTHPDIETTDQAGTWLATELDDLLRLTRYAADHGWIRHSALFPHVLGRHLSSWGHWTEAVTLHQIAIDAWLRLDDQRGTARAMTDLGETLWEAGRLDESLGLATRALSMQIALDDQHGIAELLDLSGRVHWDRSELDVALRFLQQGLDIRRKIQDRSGVAKSLNHIAGLAHDKGDYRTASDRLREVLALHEADSDLRGRLVVLNNLGETEARLGNLSAALRNYERAATLTSEMTPKDKAGLLHNTASVLQQLGRHEEALERYQEALRTYVGIGDGRREAQTLNSIGSCYTDMGRAGQAIIHHQKALSITRELNARQEEIRALLGIGDAHDRTDRHETALCFFSEGLQVAQAIGDVHQEANCLDRMGSAAERTGDLQHARRLWQRALALYDHLEMPEAQPLRTRLRDLSEES</sequence>
<dbReference type="GO" id="GO:0043531">
    <property type="term" value="F:ADP binding"/>
    <property type="evidence" value="ECO:0007669"/>
    <property type="project" value="InterPro"/>
</dbReference>
<name>A0A917VCP3_9ACTN</name>
<evidence type="ECO:0000256" key="3">
    <source>
        <dbReference type="ARBA" id="ARBA00023163"/>
    </source>
</evidence>
<dbReference type="Gene3D" id="3.40.50.300">
    <property type="entry name" value="P-loop containing nucleotide triphosphate hydrolases"/>
    <property type="match status" value="1"/>
</dbReference>
<evidence type="ECO:0000259" key="5">
    <source>
        <dbReference type="SMART" id="SM01043"/>
    </source>
</evidence>
<dbReference type="SUPFAM" id="SSF52540">
    <property type="entry name" value="P-loop containing nucleoside triphosphate hydrolases"/>
    <property type="match status" value="1"/>
</dbReference>
<dbReference type="InterPro" id="IPR005158">
    <property type="entry name" value="BTAD"/>
</dbReference>
<dbReference type="EMBL" id="BMNT01000001">
    <property type="protein sequence ID" value="GGK63053.1"/>
    <property type="molecule type" value="Genomic_DNA"/>
</dbReference>
<dbReference type="InterPro" id="IPR016032">
    <property type="entry name" value="Sig_transdc_resp-reg_C-effctor"/>
</dbReference>
<evidence type="ECO:0000256" key="1">
    <source>
        <dbReference type="ARBA" id="ARBA00022737"/>
    </source>
</evidence>
<dbReference type="Pfam" id="PF13424">
    <property type="entry name" value="TPR_12"/>
    <property type="match status" value="3"/>
</dbReference>
<comment type="caution">
    <text evidence="6">The sequence shown here is derived from an EMBL/GenBank/DDBJ whole genome shotgun (WGS) entry which is preliminary data.</text>
</comment>
<reference evidence="6" key="2">
    <citation type="submission" date="2020-09" db="EMBL/GenBank/DDBJ databases">
        <authorList>
            <person name="Sun Q."/>
            <person name="Ohkuma M."/>
        </authorList>
    </citation>
    <scope>NUCLEOTIDE SEQUENCE</scope>
    <source>
        <strain evidence="6">JCM 13064</strain>
    </source>
</reference>
<dbReference type="GO" id="GO:0003677">
    <property type="term" value="F:DNA binding"/>
    <property type="evidence" value="ECO:0007669"/>
    <property type="project" value="InterPro"/>
</dbReference>
<organism evidence="6 7">
    <name type="scientific">Sphaerisporangium melleum</name>
    <dbReference type="NCBI Taxonomy" id="321316"/>
    <lineage>
        <taxon>Bacteria</taxon>
        <taxon>Bacillati</taxon>
        <taxon>Actinomycetota</taxon>
        <taxon>Actinomycetes</taxon>
        <taxon>Streptosporangiales</taxon>
        <taxon>Streptosporangiaceae</taxon>
        <taxon>Sphaerisporangium</taxon>
    </lineage>
</organism>
<dbReference type="SMART" id="SM01043">
    <property type="entry name" value="BTAD"/>
    <property type="match status" value="1"/>
</dbReference>
<dbReference type="PANTHER" id="PTHR35807">
    <property type="entry name" value="TRANSCRIPTIONAL REGULATOR REDD-RELATED"/>
    <property type="match status" value="1"/>
</dbReference>
<feature type="domain" description="AAA+ ATPase" evidence="4">
    <location>
        <begin position="296"/>
        <end position="453"/>
    </location>
</feature>
<dbReference type="PRINTS" id="PR00364">
    <property type="entry name" value="DISEASERSIST"/>
</dbReference>
<proteinExistence type="predicted"/>
<dbReference type="SMART" id="SM00028">
    <property type="entry name" value="TPR"/>
    <property type="match status" value="8"/>
</dbReference>
<dbReference type="InterPro" id="IPR042197">
    <property type="entry name" value="Apaf_helical"/>
</dbReference>
<keyword evidence="1" id="KW-0677">Repeat</keyword>
<dbReference type="GO" id="GO:0006355">
    <property type="term" value="P:regulation of DNA-templated transcription"/>
    <property type="evidence" value="ECO:0007669"/>
    <property type="project" value="InterPro"/>
</dbReference>
<dbReference type="RefSeq" id="WP_189161043.1">
    <property type="nucleotide sequence ID" value="NZ_BMNT01000001.1"/>
</dbReference>
<dbReference type="Gene3D" id="1.10.8.430">
    <property type="entry name" value="Helical domain of apoptotic protease-activating factors"/>
    <property type="match status" value="1"/>
</dbReference>